<reference evidence="12" key="1">
    <citation type="submission" date="2024-07" db="EMBL/GenBank/DDBJ databases">
        <title>Two chromosome-level genome assemblies of Korean endemic species Abeliophyllum distichum and Forsythia ovata (Oleaceae).</title>
        <authorList>
            <person name="Jang H."/>
        </authorList>
    </citation>
    <scope>NUCLEOTIDE SEQUENCE [LARGE SCALE GENOMIC DNA]</scope>
</reference>
<dbReference type="EMBL" id="JBFOLK010000012">
    <property type="protein sequence ID" value="KAL2470194.1"/>
    <property type="molecule type" value="Genomic_DNA"/>
</dbReference>
<dbReference type="AlphaFoldDB" id="A0ABD1Q1X6"/>
<keyword evidence="4" id="KW-0433">Leucine-rich repeat</keyword>
<dbReference type="GO" id="GO:0016301">
    <property type="term" value="F:kinase activity"/>
    <property type="evidence" value="ECO:0007669"/>
    <property type="project" value="UniProtKB-KW"/>
</dbReference>
<sequence length="138" mass="15692">MYGEIPSELFLLRNLSNVYLFKNRFSGPIPLQIESLNMIEIDLAMNNLNGTIPEDFGKWTKLELLNLFSNKLYGKIPQSIGLIPSLTNFRVLNNKLSGILPPEIGLHSKLEAFEISDNQFTENLVPLLANYPFYCTQV</sequence>
<evidence type="ECO:0000256" key="2">
    <source>
        <dbReference type="ARBA" id="ARBA00009592"/>
    </source>
</evidence>
<dbReference type="Pfam" id="PF00560">
    <property type="entry name" value="LRR_1"/>
    <property type="match status" value="2"/>
</dbReference>
<gene>
    <name evidence="11" type="ORF">Adt_38330</name>
</gene>
<keyword evidence="8" id="KW-0472">Membrane</keyword>
<evidence type="ECO:0000256" key="8">
    <source>
        <dbReference type="ARBA" id="ARBA00023136"/>
    </source>
</evidence>
<keyword evidence="6" id="KW-0677">Repeat</keyword>
<dbReference type="Gene3D" id="3.80.10.10">
    <property type="entry name" value="Ribonuclease Inhibitor"/>
    <property type="match status" value="1"/>
</dbReference>
<keyword evidence="12" id="KW-1185">Reference proteome</keyword>
<dbReference type="Proteomes" id="UP001604336">
    <property type="component" value="Unassembled WGS sequence"/>
</dbReference>
<evidence type="ECO:0000256" key="4">
    <source>
        <dbReference type="ARBA" id="ARBA00022614"/>
    </source>
</evidence>
<evidence type="ECO:0000256" key="5">
    <source>
        <dbReference type="ARBA" id="ARBA00022692"/>
    </source>
</evidence>
<dbReference type="PANTHER" id="PTHR27004:SF462">
    <property type="entry name" value="LRR RECEPTOR-LIKE KINASE"/>
    <property type="match status" value="1"/>
</dbReference>
<name>A0ABD1Q1X6_9LAMI</name>
<evidence type="ECO:0000256" key="1">
    <source>
        <dbReference type="ARBA" id="ARBA00004251"/>
    </source>
</evidence>
<keyword evidence="3" id="KW-1003">Cell membrane</keyword>
<organism evidence="11 12">
    <name type="scientific">Abeliophyllum distichum</name>
    <dbReference type="NCBI Taxonomy" id="126358"/>
    <lineage>
        <taxon>Eukaryota</taxon>
        <taxon>Viridiplantae</taxon>
        <taxon>Streptophyta</taxon>
        <taxon>Embryophyta</taxon>
        <taxon>Tracheophyta</taxon>
        <taxon>Spermatophyta</taxon>
        <taxon>Magnoliopsida</taxon>
        <taxon>eudicotyledons</taxon>
        <taxon>Gunneridae</taxon>
        <taxon>Pentapetalae</taxon>
        <taxon>asterids</taxon>
        <taxon>lamiids</taxon>
        <taxon>Lamiales</taxon>
        <taxon>Oleaceae</taxon>
        <taxon>Forsythieae</taxon>
        <taxon>Abeliophyllum</taxon>
    </lineage>
</organism>
<evidence type="ECO:0000256" key="6">
    <source>
        <dbReference type="ARBA" id="ARBA00022737"/>
    </source>
</evidence>
<proteinExistence type="inferred from homology"/>
<keyword evidence="11" id="KW-0418">Kinase</keyword>
<dbReference type="PANTHER" id="PTHR27004">
    <property type="entry name" value="RECEPTOR-LIKE PROTEIN 12 ISOFORM X1"/>
    <property type="match status" value="1"/>
</dbReference>
<keyword evidence="7" id="KW-1133">Transmembrane helix</keyword>
<evidence type="ECO:0000256" key="7">
    <source>
        <dbReference type="ARBA" id="ARBA00022989"/>
    </source>
</evidence>
<keyword evidence="5" id="KW-0812">Transmembrane</keyword>
<protein>
    <submittedName>
        <fullName evidence="11">Protein kinase family protein with leucine-rich repeat domain</fullName>
    </submittedName>
</protein>
<keyword evidence="9" id="KW-0675">Receptor</keyword>
<dbReference type="GO" id="GO:0005886">
    <property type="term" value="C:plasma membrane"/>
    <property type="evidence" value="ECO:0007669"/>
    <property type="project" value="UniProtKB-SubCell"/>
</dbReference>
<dbReference type="InterPro" id="IPR001611">
    <property type="entry name" value="Leu-rich_rpt"/>
</dbReference>
<dbReference type="FunFam" id="3.80.10.10:FF:000221">
    <property type="entry name" value="Leucine-rich repeat receptor-like protein kinase PXL1"/>
    <property type="match status" value="1"/>
</dbReference>
<dbReference type="SUPFAM" id="SSF52058">
    <property type="entry name" value="L domain-like"/>
    <property type="match status" value="1"/>
</dbReference>
<evidence type="ECO:0000256" key="9">
    <source>
        <dbReference type="ARBA" id="ARBA00023170"/>
    </source>
</evidence>
<comment type="subcellular location">
    <subcellularLocation>
        <location evidence="1">Cell membrane</location>
        <topology evidence="1">Single-pass type I membrane protein</topology>
    </subcellularLocation>
</comment>
<evidence type="ECO:0000313" key="11">
    <source>
        <dbReference type="EMBL" id="KAL2470194.1"/>
    </source>
</evidence>
<evidence type="ECO:0000313" key="12">
    <source>
        <dbReference type="Proteomes" id="UP001604336"/>
    </source>
</evidence>
<keyword evidence="11" id="KW-0808">Transferase</keyword>
<comment type="similarity">
    <text evidence="2">Belongs to the RLP family.</text>
</comment>
<dbReference type="InterPro" id="IPR032675">
    <property type="entry name" value="LRR_dom_sf"/>
</dbReference>
<comment type="caution">
    <text evidence="11">The sequence shown here is derived from an EMBL/GenBank/DDBJ whole genome shotgun (WGS) entry which is preliminary data.</text>
</comment>
<evidence type="ECO:0000256" key="3">
    <source>
        <dbReference type="ARBA" id="ARBA00022475"/>
    </source>
</evidence>
<accession>A0ABD1Q1X6</accession>
<keyword evidence="10" id="KW-0325">Glycoprotein</keyword>
<evidence type="ECO:0000256" key="10">
    <source>
        <dbReference type="ARBA" id="ARBA00023180"/>
    </source>
</evidence>